<accession>A0A1S8L823</accession>
<keyword evidence="2" id="KW-1185">Reference proteome</keyword>
<protein>
    <submittedName>
        <fullName evidence="1">Uncharacterized protein</fullName>
    </submittedName>
</protein>
<dbReference type="AlphaFoldDB" id="A0A1S8L823"/>
<sequence length="62" mass="7266">MQMMKKLQRRFIMITMGSLALVVFILLGSINAVSFYQMDHKVNEEIKILSENQGAFPNYNRR</sequence>
<organism evidence="1 2">
    <name type="scientific">Clostridium felsineum</name>
    <dbReference type="NCBI Taxonomy" id="36839"/>
    <lineage>
        <taxon>Bacteria</taxon>
        <taxon>Bacillati</taxon>
        <taxon>Bacillota</taxon>
        <taxon>Clostridia</taxon>
        <taxon>Eubacteriales</taxon>
        <taxon>Clostridiaceae</taxon>
        <taxon>Clostridium</taxon>
    </lineage>
</organism>
<reference evidence="1 2" key="1">
    <citation type="submission" date="2022-04" db="EMBL/GenBank/DDBJ databases">
        <title>Genome sequence of C. roseum typestrain.</title>
        <authorList>
            <person name="Poehlein A."/>
            <person name="Schoch T."/>
            <person name="Duerre P."/>
            <person name="Daniel R."/>
        </authorList>
    </citation>
    <scope>NUCLEOTIDE SEQUENCE [LARGE SCALE GENOMIC DNA]</scope>
    <source>
        <strain evidence="1 2">DSM 7320</strain>
    </source>
</reference>
<dbReference type="Proteomes" id="UP000190951">
    <property type="component" value="Chromosome"/>
</dbReference>
<dbReference type="RefSeq" id="WP_077832126.1">
    <property type="nucleotide sequence ID" value="NZ_CP096983.1"/>
</dbReference>
<dbReference type="STRING" id="84029.CROST_20010"/>
<gene>
    <name evidence="1" type="ORF">CROST_028190</name>
</gene>
<evidence type="ECO:0000313" key="1">
    <source>
        <dbReference type="EMBL" id="URZ12102.1"/>
    </source>
</evidence>
<dbReference type="KEGG" id="crw:CROST_028190"/>
<dbReference type="EMBL" id="CP096983">
    <property type="protein sequence ID" value="URZ12102.1"/>
    <property type="molecule type" value="Genomic_DNA"/>
</dbReference>
<evidence type="ECO:0000313" key="2">
    <source>
        <dbReference type="Proteomes" id="UP000190951"/>
    </source>
</evidence>
<name>A0A1S8L823_9CLOT</name>
<proteinExistence type="predicted"/>